<evidence type="ECO:0000313" key="9">
    <source>
        <dbReference type="EMBL" id="GAA0575633.1"/>
    </source>
</evidence>
<dbReference type="Pfam" id="PF00460">
    <property type="entry name" value="Flg_bb_rod"/>
    <property type="match status" value="1"/>
</dbReference>
<proteinExistence type="inferred from homology"/>
<dbReference type="InterPro" id="IPR001444">
    <property type="entry name" value="Flag_bb_rod_N"/>
</dbReference>
<comment type="subunit">
    <text evidence="6">The basal body constitutes a major portion of the flagellar organelle and consists of a number of rings mounted on a central rod.</text>
</comment>
<keyword evidence="10" id="KW-1185">Reference proteome</keyword>
<dbReference type="NCBIfam" id="TIGR01396">
    <property type="entry name" value="FlgB"/>
    <property type="match status" value="1"/>
</dbReference>
<sequence length="141" mass="15185">MQIDDIPLMSMLKDRMSWLSKRQDVLSKNVANADVPGYTPQDLKPQDFEKTLRSTMSRSGSTTSLAITNPRHIPASATTASSRSFEYKDTPDVAAPAGGNSVSLESEMIKVAETQAQYQAAANLYAKAVTMMKVAIGRGGA</sequence>
<evidence type="ECO:0000256" key="4">
    <source>
        <dbReference type="ARBA" id="ARBA00023143"/>
    </source>
</evidence>
<evidence type="ECO:0000256" key="7">
    <source>
        <dbReference type="SAM" id="MobiDB-lite"/>
    </source>
</evidence>
<dbReference type="EMBL" id="BAAADD010000006">
    <property type="protein sequence ID" value="GAA0575633.1"/>
    <property type="molecule type" value="Genomic_DNA"/>
</dbReference>
<feature type="compositionally biased region" description="Low complexity" evidence="7">
    <location>
        <begin position="53"/>
        <end position="65"/>
    </location>
</feature>
<gene>
    <name evidence="9" type="primary">flgB</name>
    <name evidence="9" type="ORF">GCM10008942_25640</name>
</gene>
<evidence type="ECO:0000256" key="3">
    <source>
        <dbReference type="ARBA" id="ARBA00014376"/>
    </source>
</evidence>
<dbReference type="InterPro" id="IPR006300">
    <property type="entry name" value="FlgB"/>
</dbReference>
<feature type="domain" description="Flagellar basal body rod protein N-terminal" evidence="8">
    <location>
        <begin position="16"/>
        <end position="39"/>
    </location>
</feature>
<comment type="caution">
    <text evidence="9">The sequence shown here is derived from an EMBL/GenBank/DDBJ whole genome shotgun (WGS) entry which is preliminary data.</text>
</comment>
<evidence type="ECO:0000256" key="2">
    <source>
        <dbReference type="ARBA" id="ARBA00009677"/>
    </source>
</evidence>
<keyword evidence="9" id="KW-0282">Flagellum</keyword>
<dbReference type="RefSeq" id="WP_166935490.1">
    <property type="nucleotide sequence ID" value="NZ_BAAADD010000006.1"/>
</dbReference>
<evidence type="ECO:0000256" key="6">
    <source>
        <dbReference type="PIRNR" id="PIRNR002889"/>
    </source>
</evidence>
<evidence type="ECO:0000256" key="5">
    <source>
        <dbReference type="ARBA" id="ARBA00024934"/>
    </source>
</evidence>
<keyword evidence="9" id="KW-0969">Cilium</keyword>
<evidence type="ECO:0000313" key="10">
    <source>
        <dbReference type="Proteomes" id="UP001499951"/>
    </source>
</evidence>
<evidence type="ECO:0000259" key="8">
    <source>
        <dbReference type="Pfam" id="PF00460"/>
    </source>
</evidence>
<keyword evidence="4 6" id="KW-0975">Bacterial flagellum</keyword>
<reference evidence="9 10" key="1">
    <citation type="journal article" date="2019" name="Int. J. Syst. Evol. Microbiol.">
        <title>The Global Catalogue of Microorganisms (GCM) 10K type strain sequencing project: providing services to taxonomists for standard genome sequencing and annotation.</title>
        <authorList>
            <consortium name="The Broad Institute Genomics Platform"/>
            <consortium name="The Broad Institute Genome Sequencing Center for Infectious Disease"/>
            <person name="Wu L."/>
            <person name="Ma J."/>
        </authorList>
    </citation>
    <scope>NUCLEOTIDE SEQUENCE [LARGE SCALE GENOMIC DNA]</scope>
    <source>
        <strain evidence="9 10">JCM 15089</strain>
    </source>
</reference>
<organism evidence="9 10">
    <name type="scientific">Rhizomicrobium electricum</name>
    <dbReference type="NCBI Taxonomy" id="480070"/>
    <lineage>
        <taxon>Bacteria</taxon>
        <taxon>Pseudomonadati</taxon>
        <taxon>Pseudomonadota</taxon>
        <taxon>Alphaproteobacteria</taxon>
        <taxon>Micropepsales</taxon>
        <taxon>Micropepsaceae</taxon>
        <taxon>Rhizomicrobium</taxon>
    </lineage>
</organism>
<keyword evidence="9" id="KW-0966">Cell projection</keyword>
<comment type="similarity">
    <text evidence="2 6">Belongs to the flagella basal body rod proteins family.</text>
</comment>
<protein>
    <recommendedName>
        <fullName evidence="3 6">Flagellar basal body rod protein FlgB</fullName>
    </recommendedName>
</protein>
<dbReference type="PIRSF" id="PIRSF002889">
    <property type="entry name" value="Rod_FlgB"/>
    <property type="match status" value="1"/>
</dbReference>
<comment type="function">
    <text evidence="5 6">Structural component of flagellum, the bacterial motility apparatus. Part of the rod structure of flagellar basal body.</text>
</comment>
<dbReference type="Proteomes" id="UP001499951">
    <property type="component" value="Unassembled WGS sequence"/>
</dbReference>
<accession>A0ABN1EVL4</accession>
<feature type="region of interest" description="Disordered" evidence="7">
    <location>
        <begin position="53"/>
        <end position="100"/>
    </location>
</feature>
<evidence type="ECO:0000256" key="1">
    <source>
        <dbReference type="ARBA" id="ARBA00004117"/>
    </source>
</evidence>
<comment type="subcellular location">
    <subcellularLocation>
        <location evidence="1 6">Bacterial flagellum basal body</location>
    </subcellularLocation>
</comment>
<name>A0ABN1EVL4_9PROT</name>